<keyword evidence="2 5" id="KW-0812">Transmembrane</keyword>
<evidence type="ECO:0000256" key="4">
    <source>
        <dbReference type="ARBA" id="ARBA00023136"/>
    </source>
</evidence>
<sequence>MWKLRRALTWDQSPPGGAKKVLQETLSEKLVVHYRDTADSVQVVDALQRGLKCCGMTREGFRDWNHNDYFHCSEINMSYERCSVPASCCKANESSEGLENFYCGRNVLNMSDHEAWYLVNVESCADAANRFIKENALVIGGGSLAIVIVLGFLDMITNTVIDEINVILDIYKSVENALRRR</sequence>
<evidence type="ECO:0000256" key="1">
    <source>
        <dbReference type="ARBA" id="ARBA00004141"/>
    </source>
</evidence>
<proteinExistence type="predicted"/>
<evidence type="ECO:0000256" key="3">
    <source>
        <dbReference type="ARBA" id="ARBA00022989"/>
    </source>
</evidence>
<dbReference type="Pfam" id="PF00335">
    <property type="entry name" value="Tetraspanin"/>
    <property type="match status" value="1"/>
</dbReference>
<dbReference type="OrthoDB" id="2014092at2759"/>
<dbReference type="Gene3D" id="1.10.1450.10">
    <property type="entry name" value="Tetraspanin"/>
    <property type="match status" value="1"/>
</dbReference>
<reference evidence="6 7" key="1">
    <citation type="journal article" date="2020" name="Cell">
        <title>Large-Scale Comparative Analyses of Tick Genomes Elucidate Their Genetic Diversity and Vector Capacities.</title>
        <authorList>
            <consortium name="Tick Genome and Microbiome Consortium (TIGMIC)"/>
            <person name="Jia N."/>
            <person name="Wang J."/>
            <person name="Shi W."/>
            <person name="Du L."/>
            <person name="Sun Y."/>
            <person name="Zhan W."/>
            <person name="Jiang J.F."/>
            <person name="Wang Q."/>
            <person name="Zhang B."/>
            <person name="Ji P."/>
            <person name="Bell-Sakyi L."/>
            <person name="Cui X.M."/>
            <person name="Yuan T.T."/>
            <person name="Jiang B.G."/>
            <person name="Yang W.F."/>
            <person name="Lam T.T."/>
            <person name="Chang Q.C."/>
            <person name="Ding S.J."/>
            <person name="Wang X.J."/>
            <person name="Zhu J.G."/>
            <person name="Ruan X.D."/>
            <person name="Zhao L."/>
            <person name="Wei J.T."/>
            <person name="Ye R.Z."/>
            <person name="Que T.C."/>
            <person name="Du C.H."/>
            <person name="Zhou Y.H."/>
            <person name="Cheng J.X."/>
            <person name="Dai P.F."/>
            <person name="Guo W.B."/>
            <person name="Han X.H."/>
            <person name="Huang E.J."/>
            <person name="Li L.F."/>
            <person name="Wei W."/>
            <person name="Gao Y.C."/>
            <person name="Liu J.Z."/>
            <person name="Shao H.Z."/>
            <person name="Wang X."/>
            <person name="Wang C.C."/>
            <person name="Yang T.C."/>
            <person name="Huo Q.B."/>
            <person name="Li W."/>
            <person name="Chen H.Y."/>
            <person name="Chen S.E."/>
            <person name="Zhou L.G."/>
            <person name="Ni X.B."/>
            <person name="Tian J.H."/>
            <person name="Sheng Y."/>
            <person name="Liu T."/>
            <person name="Pan Y.S."/>
            <person name="Xia L.Y."/>
            <person name="Li J."/>
            <person name="Zhao F."/>
            <person name="Cao W.C."/>
        </authorList>
    </citation>
    <scope>NUCLEOTIDE SEQUENCE [LARGE SCALE GENOMIC DNA]</scope>
    <source>
        <strain evidence="6">HaeL-2018</strain>
    </source>
</reference>
<name>A0A9J6H0V0_HAELO</name>
<protein>
    <recommendedName>
        <fullName evidence="8">Tetraspanin</fullName>
    </recommendedName>
</protein>
<dbReference type="InterPro" id="IPR008952">
    <property type="entry name" value="Tetraspanin_EC2_sf"/>
</dbReference>
<gene>
    <name evidence="6" type="ORF">HPB48_020757</name>
</gene>
<evidence type="ECO:0000256" key="5">
    <source>
        <dbReference type="SAM" id="Phobius"/>
    </source>
</evidence>
<evidence type="ECO:0000313" key="7">
    <source>
        <dbReference type="Proteomes" id="UP000821853"/>
    </source>
</evidence>
<dbReference type="OMA" id="CCKANES"/>
<dbReference type="Proteomes" id="UP000821853">
    <property type="component" value="Chromosome 9"/>
</dbReference>
<organism evidence="6 7">
    <name type="scientific">Haemaphysalis longicornis</name>
    <name type="common">Bush tick</name>
    <dbReference type="NCBI Taxonomy" id="44386"/>
    <lineage>
        <taxon>Eukaryota</taxon>
        <taxon>Metazoa</taxon>
        <taxon>Ecdysozoa</taxon>
        <taxon>Arthropoda</taxon>
        <taxon>Chelicerata</taxon>
        <taxon>Arachnida</taxon>
        <taxon>Acari</taxon>
        <taxon>Parasitiformes</taxon>
        <taxon>Ixodida</taxon>
        <taxon>Ixodoidea</taxon>
        <taxon>Ixodidae</taxon>
        <taxon>Haemaphysalinae</taxon>
        <taxon>Haemaphysalis</taxon>
    </lineage>
</organism>
<keyword evidence="3 5" id="KW-1133">Transmembrane helix</keyword>
<accession>A0A9J6H0V0</accession>
<comment type="subcellular location">
    <subcellularLocation>
        <location evidence="1">Membrane</location>
        <topology evidence="1">Multi-pass membrane protein</topology>
    </subcellularLocation>
</comment>
<feature type="transmembrane region" description="Helical" evidence="5">
    <location>
        <begin position="136"/>
        <end position="153"/>
    </location>
</feature>
<dbReference type="AlphaFoldDB" id="A0A9J6H0V0"/>
<evidence type="ECO:0008006" key="8">
    <source>
        <dbReference type="Google" id="ProtNLM"/>
    </source>
</evidence>
<dbReference type="InterPro" id="IPR018499">
    <property type="entry name" value="Tetraspanin/Peripherin"/>
</dbReference>
<dbReference type="GO" id="GO:0016020">
    <property type="term" value="C:membrane"/>
    <property type="evidence" value="ECO:0007669"/>
    <property type="project" value="UniProtKB-SubCell"/>
</dbReference>
<evidence type="ECO:0000313" key="6">
    <source>
        <dbReference type="EMBL" id="KAH9381357.1"/>
    </source>
</evidence>
<dbReference type="EMBL" id="JABSTR010000011">
    <property type="protein sequence ID" value="KAH9381357.1"/>
    <property type="molecule type" value="Genomic_DNA"/>
</dbReference>
<keyword evidence="7" id="KW-1185">Reference proteome</keyword>
<comment type="caution">
    <text evidence="6">The sequence shown here is derived from an EMBL/GenBank/DDBJ whole genome shotgun (WGS) entry which is preliminary data.</text>
</comment>
<dbReference type="VEuPathDB" id="VectorBase:HLOH_041215"/>
<dbReference type="SUPFAM" id="SSF48652">
    <property type="entry name" value="Tetraspanin"/>
    <property type="match status" value="1"/>
</dbReference>
<keyword evidence="4 5" id="KW-0472">Membrane</keyword>
<evidence type="ECO:0000256" key="2">
    <source>
        <dbReference type="ARBA" id="ARBA00022692"/>
    </source>
</evidence>